<sequence>MKKVKGLILVTFLMSLWWLAPGVKASLRPLPNLDGFKWANQAVTPAENTFIMHSGAHTEVTPLKGDATANRLAVDQKTNESQALIKNVGFYKGNTVNLLVTLKRSKSNLKGGTLSFSKTYFLGIDVADEVVVTYKFVDEHEKPLTVKTAFNYYGLNTNKFIGYKDPGGVIEAVYANNPTNIMYDNENQDGAQWLYLKNLTAGIPWRDPRQSFEVVTKSISEVNFIVHNNDSSPSSLVYQTEFLAKPETPPAYAEDAYFKLADRGGVYLAAHQTVSSGDSAVEVNFGGLQEIEKSGQYEIEQTTVTDFDGKDVSNYFNFYYIYDAKGNKTIRFQAKKNTADQISDTVLHYKIYLRWCGKQNHVNPAKIVNGELALPFDVTTTVKGKTVGKSGAVTTINYIGKISTIFVNEKYKEIRSSIEKKGILTTPFDMSTTYPEVSGYFPVKNDASKDTGYFMPYDQTVVHRYRKKQQMHFELKDKDDNIYVSRFTNKGKVAFSFAQATAGKITLVASCKGEQQVLKEYTNAPKRVTDEFMYSFPKAWLGEQVTFYVEDANHQRSNKEVRTIKQEHGPQMSLPEQINFKTLNIPAETTTVSLPKEEFLKIADQSKVDQRYWTVKLCEQRPLTSKENWVLSQRLRFGEVSINNVSQIVYQGKGNVSLDLSKYLQIELNPLDRVGDYHGELRWTLEDAPE</sequence>
<evidence type="ECO:0000313" key="2">
    <source>
        <dbReference type="Proteomes" id="UP001280415"/>
    </source>
</evidence>
<evidence type="ECO:0000313" key="1">
    <source>
        <dbReference type="EMBL" id="MDV2910648.1"/>
    </source>
</evidence>
<evidence type="ECO:0008006" key="3">
    <source>
        <dbReference type="Google" id="ProtNLM"/>
    </source>
</evidence>
<reference evidence="1" key="2">
    <citation type="submission" date="2023-10" db="EMBL/GenBank/DDBJ databases">
        <authorList>
            <person name="Khurajog B."/>
        </authorList>
    </citation>
    <scope>NUCLEOTIDE SEQUENCE</scope>
    <source>
        <strain evidence="1">BF14</strain>
    </source>
</reference>
<accession>A0AAW8YL39</accession>
<proteinExistence type="predicted"/>
<gene>
    <name evidence="1" type="ORF">R0H03_02030</name>
</gene>
<dbReference type="AlphaFoldDB" id="A0AAW8YL39"/>
<protein>
    <recommendedName>
        <fullName evidence="3">MucBP domain-containing protein</fullName>
    </recommendedName>
</protein>
<comment type="caution">
    <text evidence="1">The sequence shown here is derived from an EMBL/GenBank/DDBJ whole genome shotgun (WGS) entry which is preliminary data.</text>
</comment>
<name>A0AAW8YL39_PEDAC</name>
<dbReference type="Proteomes" id="UP001280415">
    <property type="component" value="Unassembled WGS sequence"/>
</dbReference>
<dbReference type="RefSeq" id="WP_317051930.1">
    <property type="nucleotide sequence ID" value="NZ_CP140878.1"/>
</dbReference>
<organism evidence="1 2">
    <name type="scientific">Pediococcus acidilactici</name>
    <dbReference type="NCBI Taxonomy" id="1254"/>
    <lineage>
        <taxon>Bacteria</taxon>
        <taxon>Bacillati</taxon>
        <taxon>Bacillota</taxon>
        <taxon>Bacilli</taxon>
        <taxon>Lactobacillales</taxon>
        <taxon>Lactobacillaceae</taxon>
        <taxon>Pediococcus</taxon>
        <taxon>Pediococcus acidilactici group</taxon>
    </lineage>
</organism>
<reference evidence="1" key="1">
    <citation type="journal article" date="2023" name="PeerJ">
        <title>Selection and evaluation of lactic acid bacteria from chicken feces in Thailand as potential probiotics.</title>
        <authorList>
            <person name="Khurajog B."/>
            <person name="Disastra Y."/>
            <person name="Lawwyne L.D."/>
            <person name="Sirichokchatchawan W."/>
            <person name="Niyomtham W."/>
            <person name="Yindee J."/>
            <person name="Hampson D.J."/>
            <person name="Prapasarakul N."/>
        </authorList>
    </citation>
    <scope>NUCLEOTIDE SEQUENCE</scope>
    <source>
        <strain evidence="1">BF14</strain>
    </source>
</reference>
<dbReference type="EMBL" id="JAWJAX010000002">
    <property type="protein sequence ID" value="MDV2910648.1"/>
    <property type="molecule type" value="Genomic_DNA"/>
</dbReference>